<feature type="chain" id="PRO_5029806613" evidence="1">
    <location>
        <begin position="21"/>
        <end position="247"/>
    </location>
</feature>
<keyword evidence="1" id="KW-0732">Signal</keyword>
<dbReference type="AlphaFoldDB" id="A0A7J5A4X3"/>
<reference evidence="2 3" key="1">
    <citation type="submission" date="2019-09" db="EMBL/GenBank/DDBJ databases">
        <authorList>
            <person name="Cao W.R."/>
        </authorList>
    </citation>
    <scope>NUCLEOTIDE SEQUENCE [LARGE SCALE GENOMIC DNA]</scope>
    <source>
        <strain evidence="3">a4</strain>
    </source>
</reference>
<evidence type="ECO:0000313" key="3">
    <source>
        <dbReference type="Proteomes" id="UP000467305"/>
    </source>
</evidence>
<dbReference type="RefSeq" id="WP_150901520.1">
    <property type="nucleotide sequence ID" value="NZ_WAAU01000086.1"/>
</dbReference>
<proteinExistence type="predicted"/>
<sequence>MNTKRELIFLRAFAFCLTSAIVLLTTQSFKTKKVTKFDTIDVKRINVVENDGTVKMLITNAENFPSEGDEINGQVYHKRVKRPGLLFYTEDGKECGGLIYDGKKRGKGHSSGLSLTFDQYDGDQVMQLITLDNSDGDKRYKSGRLVFNDRPDNETQEMSRKLLKELSAIEDKIKRKEKIEEYRKKGFLGGAPRVILGQTPGKQNGLFLNDDQGRMRAKFIIDENNAIKLVAYDEKGNVVSTWPENKK</sequence>
<gene>
    <name evidence="2" type="ORF">F7018_18185</name>
</gene>
<evidence type="ECO:0000256" key="1">
    <source>
        <dbReference type="SAM" id="SignalP"/>
    </source>
</evidence>
<name>A0A7J5A4X3_9FLAO</name>
<organism evidence="2 3">
    <name type="scientific">Tenacibaculum aiptasiae</name>
    <dbReference type="NCBI Taxonomy" id="426481"/>
    <lineage>
        <taxon>Bacteria</taxon>
        <taxon>Pseudomonadati</taxon>
        <taxon>Bacteroidota</taxon>
        <taxon>Flavobacteriia</taxon>
        <taxon>Flavobacteriales</taxon>
        <taxon>Flavobacteriaceae</taxon>
        <taxon>Tenacibaculum</taxon>
    </lineage>
</organism>
<protein>
    <submittedName>
        <fullName evidence="2">Uncharacterized protein</fullName>
    </submittedName>
</protein>
<keyword evidence="3" id="KW-1185">Reference proteome</keyword>
<dbReference type="EMBL" id="WAAU01000086">
    <property type="protein sequence ID" value="KAB1151417.1"/>
    <property type="molecule type" value="Genomic_DNA"/>
</dbReference>
<evidence type="ECO:0000313" key="2">
    <source>
        <dbReference type="EMBL" id="KAB1151417.1"/>
    </source>
</evidence>
<accession>A0A7J5A4X3</accession>
<dbReference type="OrthoDB" id="1349101at2"/>
<comment type="caution">
    <text evidence="2">The sequence shown here is derived from an EMBL/GenBank/DDBJ whole genome shotgun (WGS) entry which is preliminary data.</text>
</comment>
<feature type="signal peptide" evidence="1">
    <location>
        <begin position="1"/>
        <end position="20"/>
    </location>
</feature>
<dbReference type="Proteomes" id="UP000467305">
    <property type="component" value="Unassembled WGS sequence"/>
</dbReference>